<protein>
    <submittedName>
        <fullName evidence="1">Uncharacterized protein</fullName>
    </submittedName>
</protein>
<sequence length="222" mass="24812">MTGELAKPVGYVWVDAKDYNCPNSYHSVLRWAPMAWLGQDRIRDILCLYLGLATIFDDDTLLQLQFRKIDIMINKVFKTPEGLSRCSTRDFLLFYIYISRPNLEKLAEFKSGVSRGVPDGKSLLDRLRKPRDVFQSDHWPFGALSGGYLPDSSGSAVAGWTGGSCLDHLGGVAAVLGSSVCAFESPLRPTIIYRIGFVFNTITPDRYIIKQLNYEMATLAQA</sequence>
<gene>
    <name evidence="1" type="ORF">WA026_022046</name>
</gene>
<dbReference type="AlphaFoldDB" id="A0AAW1U755"/>
<dbReference type="Proteomes" id="UP001431783">
    <property type="component" value="Unassembled WGS sequence"/>
</dbReference>
<organism evidence="1 2">
    <name type="scientific">Henosepilachna vigintioctopunctata</name>
    <dbReference type="NCBI Taxonomy" id="420089"/>
    <lineage>
        <taxon>Eukaryota</taxon>
        <taxon>Metazoa</taxon>
        <taxon>Ecdysozoa</taxon>
        <taxon>Arthropoda</taxon>
        <taxon>Hexapoda</taxon>
        <taxon>Insecta</taxon>
        <taxon>Pterygota</taxon>
        <taxon>Neoptera</taxon>
        <taxon>Endopterygota</taxon>
        <taxon>Coleoptera</taxon>
        <taxon>Polyphaga</taxon>
        <taxon>Cucujiformia</taxon>
        <taxon>Coccinelloidea</taxon>
        <taxon>Coccinellidae</taxon>
        <taxon>Epilachninae</taxon>
        <taxon>Epilachnini</taxon>
        <taxon>Henosepilachna</taxon>
    </lineage>
</organism>
<proteinExistence type="predicted"/>
<accession>A0AAW1U755</accession>
<evidence type="ECO:0000313" key="2">
    <source>
        <dbReference type="Proteomes" id="UP001431783"/>
    </source>
</evidence>
<keyword evidence="2" id="KW-1185">Reference proteome</keyword>
<evidence type="ECO:0000313" key="1">
    <source>
        <dbReference type="EMBL" id="KAK9878408.1"/>
    </source>
</evidence>
<dbReference type="EMBL" id="JARQZJ010000048">
    <property type="protein sequence ID" value="KAK9878408.1"/>
    <property type="molecule type" value="Genomic_DNA"/>
</dbReference>
<name>A0AAW1U755_9CUCU</name>
<comment type="caution">
    <text evidence="1">The sequence shown here is derived from an EMBL/GenBank/DDBJ whole genome shotgun (WGS) entry which is preliminary data.</text>
</comment>
<reference evidence="1 2" key="1">
    <citation type="submission" date="2023-03" db="EMBL/GenBank/DDBJ databases">
        <title>Genome insight into feeding habits of ladybird beetles.</title>
        <authorList>
            <person name="Li H.-S."/>
            <person name="Huang Y.-H."/>
            <person name="Pang H."/>
        </authorList>
    </citation>
    <scope>NUCLEOTIDE SEQUENCE [LARGE SCALE GENOMIC DNA]</scope>
    <source>
        <strain evidence="1">SYSU_2023b</strain>
        <tissue evidence="1">Whole body</tissue>
    </source>
</reference>